<dbReference type="Proteomes" id="UP000254602">
    <property type="component" value="Unassembled WGS sequence"/>
</dbReference>
<dbReference type="SUPFAM" id="SSF52540">
    <property type="entry name" value="P-loop containing nucleoside triphosphate hydrolases"/>
    <property type="match status" value="1"/>
</dbReference>
<evidence type="ECO:0000256" key="1">
    <source>
        <dbReference type="SAM" id="MobiDB-lite"/>
    </source>
</evidence>
<dbReference type="RefSeq" id="WP_115273833.1">
    <property type="nucleotide sequence ID" value="NZ_UGUY01000001.1"/>
</dbReference>
<gene>
    <name evidence="3" type="ORF">NCTC7914_02097</name>
</gene>
<evidence type="ECO:0000259" key="2">
    <source>
        <dbReference type="Pfam" id="PF13166"/>
    </source>
</evidence>
<evidence type="ECO:0000313" key="4">
    <source>
        <dbReference type="Proteomes" id="UP000254602"/>
    </source>
</evidence>
<dbReference type="InterPro" id="IPR026866">
    <property type="entry name" value="CR006_AAA"/>
</dbReference>
<evidence type="ECO:0000313" key="3">
    <source>
        <dbReference type="EMBL" id="SUD67976.1"/>
    </source>
</evidence>
<dbReference type="PANTHER" id="PTHR32114">
    <property type="entry name" value="ABC TRANSPORTER ABCH.3"/>
    <property type="match status" value="1"/>
</dbReference>
<dbReference type="InterPro" id="IPR027417">
    <property type="entry name" value="P-loop_NTPase"/>
</dbReference>
<dbReference type="Gene3D" id="3.40.50.300">
    <property type="entry name" value="P-loop containing nucleotide triphosphate hydrolases"/>
    <property type="match status" value="1"/>
</dbReference>
<proteinExistence type="predicted"/>
<feature type="region of interest" description="Disordered" evidence="1">
    <location>
        <begin position="755"/>
        <end position="798"/>
    </location>
</feature>
<dbReference type="PANTHER" id="PTHR32114:SF2">
    <property type="entry name" value="ABC TRANSPORTER ABCH.3"/>
    <property type="match status" value="1"/>
</dbReference>
<feature type="compositionally biased region" description="Acidic residues" evidence="1">
    <location>
        <begin position="844"/>
        <end position="853"/>
    </location>
</feature>
<feature type="compositionally biased region" description="Polar residues" evidence="1">
    <location>
        <begin position="760"/>
        <end position="778"/>
    </location>
</feature>
<feature type="region of interest" description="Disordered" evidence="1">
    <location>
        <begin position="815"/>
        <end position="853"/>
    </location>
</feature>
<feature type="domain" description="Protein CR006 P-loop" evidence="2">
    <location>
        <begin position="17"/>
        <end position="720"/>
    </location>
</feature>
<reference evidence="3 4" key="1">
    <citation type="submission" date="2018-06" db="EMBL/GenBank/DDBJ databases">
        <authorList>
            <consortium name="Pathogen Informatics"/>
            <person name="Doyle S."/>
        </authorList>
    </citation>
    <scope>NUCLEOTIDE SEQUENCE [LARGE SCALE GENOMIC DNA]</scope>
    <source>
        <strain evidence="3 4">NCTC7914</strain>
    </source>
</reference>
<name>A0A379KKP7_PSEPU</name>
<dbReference type="Pfam" id="PF13166">
    <property type="entry name" value="AAA_13"/>
    <property type="match status" value="1"/>
</dbReference>
<dbReference type="AlphaFoldDB" id="A0A379KKP7"/>
<dbReference type="EMBL" id="UGUY01000001">
    <property type="protein sequence ID" value="SUD67976.1"/>
    <property type="molecule type" value="Genomic_DNA"/>
</dbReference>
<organism evidence="3 4">
    <name type="scientific">Pseudomonas putida</name>
    <name type="common">Arthrobacter siderocapsulatus</name>
    <dbReference type="NCBI Taxonomy" id="303"/>
    <lineage>
        <taxon>Bacteria</taxon>
        <taxon>Pseudomonadati</taxon>
        <taxon>Pseudomonadota</taxon>
        <taxon>Gammaproteobacteria</taxon>
        <taxon>Pseudomonadales</taxon>
        <taxon>Pseudomonadaceae</taxon>
        <taxon>Pseudomonas</taxon>
    </lineage>
</organism>
<protein>
    <submittedName>
        <fullName evidence="3">Uncharacterized protein conserved in bacteria</fullName>
    </submittedName>
</protein>
<sequence length="853" mass="95245">MIESITLKKIATYHPDTPEILAALKPVNVIYGANGAGKTTLSRLIANPSISSDCAVTWKNNNSISTLVYNSDFIAENYSDSKDLKGVFTLGKAEQAQLDRLETLKAGRKRCEQLRDSAIVQLSGPDGNGGKLADLKTLDARLVGHCWEQKIKYDDVFEVAFKGSRNSKDSFKTRVLQEHLNNRSKLADLENLKKRALVLYGRTPVALDIVPTLDLSPLILLASNPILEKKIIGKSDVDVAALIERLGNSDWVRQGIKYLEHTDEQCPFCQQGTPHDFEKNLVEYFDETFEADIKALNDFKERYFSKVEDLVSRAQKLLEGDYEHLDKEALVLDLKAFEALLQVNKERIVSKTIAPSTEIRLESIADLDEKIQKVIATANIKNAEHNKLVADFSTEQAKLTSDVWKYLLEVELKTSLSEYTTDKAKIDGAIGGLSRSLERAKQDITQANVDIAAIESELTSVRPTVIAINSLLKDFGFRSFSLEVAEGDNSYKLIRSNGADARKTLSEGEKTFVTFLYFYHLLKGSTTTSGLTNERIVVIDDPVSSLDSDVLFIVSSMIKQLFRDVRDTSSTIRQIFVLTHNVHFHKEITFDPQRSADNAMTHESFWVIRKPDDFTKVERHEQNPIKTSYQLLWSELRRKPLPALTLQNTLRRILENYFKILGGIDTSVLLGKFEGLEKVQCQSLISWVNDGSHFTQDDLYLAIGERTAASYMIIFYKIFKAADHMAHYKMMMGRDFVDLAPDDLLIAADEAKTAKAQANPVETNVDTAGTDTANQAQPTKEVDEKTLEAGKSAPLPESGLELSLPLAAAPEAPDLLPELKPVKSIKPRPAAQPLAQPGPRPPDHDEDLDSIPF</sequence>
<accession>A0A379KKP7</accession>